<dbReference type="VEuPathDB" id="FungiDB:DD237_005494"/>
<protein>
    <submittedName>
        <fullName evidence="1">Uncharacterized protein</fullName>
    </submittedName>
</protein>
<gene>
    <name evidence="1" type="ORF">DD237_005494</name>
</gene>
<organism evidence="1 2">
    <name type="scientific">Peronospora effusa</name>
    <dbReference type="NCBI Taxonomy" id="542832"/>
    <lineage>
        <taxon>Eukaryota</taxon>
        <taxon>Sar</taxon>
        <taxon>Stramenopiles</taxon>
        <taxon>Oomycota</taxon>
        <taxon>Peronosporomycetes</taxon>
        <taxon>Peronosporales</taxon>
        <taxon>Peronosporaceae</taxon>
        <taxon>Peronospora</taxon>
    </lineage>
</organism>
<dbReference type="EMBL" id="QKXF01000267">
    <property type="protein sequence ID" value="RQM13307.1"/>
    <property type="molecule type" value="Genomic_DNA"/>
</dbReference>
<accession>A0A3R7Y6Q7</accession>
<comment type="caution">
    <text evidence="1">The sequence shown here is derived from an EMBL/GenBank/DDBJ whole genome shotgun (WGS) entry which is preliminary data.</text>
</comment>
<evidence type="ECO:0000313" key="1">
    <source>
        <dbReference type="EMBL" id="RQM13307.1"/>
    </source>
</evidence>
<dbReference type="AlphaFoldDB" id="A0A3R7Y6Q7"/>
<proteinExistence type="predicted"/>
<reference evidence="1 2" key="1">
    <citation type="submission" date="2018-06" db="EMBL/GenBank/DDBJ databases">
        <title>Comparative genomics of downy mildews reveals potential adaptations to biotrophy.</title>
        <authorList>
            <person name="Fletcher K."/>
            <person name="Klosterman S.J."/>
            <person name="Derevnina L."/>
            <person name="Martin F."/>
            <person name="Koike S."/>
            <person name="Reyes Chin-Wo S."/>
            <person name="Mou B."/>
            <person name="Michelmore R."/>
        </authorList>
    </citation>
    <scope>NUCLEOTIDE SEQUENCE [LARGE SCALE GENOMIC DNA]</scope>
    <source>
        <strain evidence="1 2">R13</strain>
    </source>
</reference>
<dbReference type="Proteomes" id="UP000286097">
    <property type="component" value="Unassembled WGS sequence"/>
</dbReference>
<evidence type="ECO:0000313" key="2">
    <source>
        <dbReference type="Proteomes" id="UP000286097"/>
    </source>
</evidence>
<name>A0A3R7Y6Q7_9STRA</name>
<sequence>MTKEQLEKSKRLLRSGLKPASVLDVIKSDFGDEICLVIEKDLVNIQQSERVQKRWTDGTGRSWRDLSVDDARFQTRVDGDRHLAHRLIIPPTVPEPSKTEGRTPVV</sequence>